<keyword evidence="2" id="KW-0808">Transferase</keyword>
<gene>
    <name evidence="2" type="ORF">NEDG_01266</name>
</gene>
<organism evidence="2 3">
    <name type="scientific">Nematocida displodere</name>
    <dbReference type="NCBI Taxonomy" id="1805483"/>
    <lineage>
        <taxon>Eukaryota</taxon>
        <taxon>Fungi</taxon>
        <taxon>Fungi incertae sedis</taxon>
        <taxon>Microsporidia</taxon>
        <taxon>Nematocida</taxon>
    </lineage>
</organism>
<dbReference type="Gene3D" id="3.30.200.20">
    <property type="entry name" value="Phosphorylase Kinase, domain 1"/>
    <property type="match status" value="1"/>
</dbReference>
<dbReference type="GeneID" id="93647616"/>
<dbReference type="VEuPathDB" id="MicrosporidiaDB:NEDG_01266"/>
<evidence type="ECO:0000313" key="2">
    <source>
        <dbReference type="EMBL" id="OAG29193.1"/>
    </source>
</evidence>
<dbReference type="GO" id="GO:0005737">
    <property type="term" value="C:cytoplasm"/>
    <property type="evidence" value="ECO:0007669"/>
    <property type="project" value="TreeGrafter"/>
</dbReference>
<comment type="caution">
    <text evidence="2">The sequence shown here is derived from an EMBL/GenBank/DDBJ whole genome shotgun (WGS) entry which is preliminary data.</text>
</comment>
<dbReference type="Proteomes" id="UP000185944">
    <property type="component" value="Unassembled WGS sequence"/>
</dbReference>
<evidence type="ECO:0000313" key="3">
    <source>
        <dbReference type="Proteomes" id="UP000185944"/>
    </source>
</evidence>
<name>A0A177EB68_9MICR</name>
<dbReference type="AlphaFoldDB" id="A0A177EB68"/>
<reference evidence="2 3" key="1">
    <citation type="submission" date="2016-02" db="EMBL/GenBank/DDBJ databases">
        <title>Discovery of a natural microsporidian pathogen with a broad tissue tropism in Caenorhabditis elegans.</title>
        <authorList>
            <person name="Luallen R.J."/>
            <person name="Reinke A.W."/>
            <person name="Tong L."/>
            <person name="Botts M.R."/>
            <person name="Felix M.-A."/>
            <person name="Troemel E.R."/>
        </authorList>
    </citation>
    <scope>NUCLEOTIDE SEQUENCE [LARGE SCALE GENOMIC DNA]</scope>
    <source>
        <strain evidence="2 3">JUm2807</strain>
    </source>
</reference>
<evidence type="ECO:0000256" key="1">
    <source>
        <dbReference type="ARBA" id="ARBA00038211"/>
    </source>
</evidence>
<dbReference type="PANTHER" id="PTHR22603:SF93">
    <property type="entry name" value="RE24176P"/>
    <property type="match status" value="1"/>
</dbReference>
<dbReference type="InterPro" id="IPR011009">
    <property type="entry name" value="Kinase-like_dom_sf"/>
</dbReference>
<comment type="similarity">
    <text evidence="1">Belongs to the choline/ethanolamine kinase family.</text>
</comment>
<dbReference type="GO" id="GO:0006646">
    <property type="term" value="P:phosphatidylethanolamine biosynthetic process"/>
    <property type="evidence" value="ECO:0007669"/>
    <property type="project" value="TreeGrafter"/>
</dbReference>
<proteinExistence type="inferred from homology"/>
<dbReference type="Pfam" id="PF01633">
    <property type="entry name" value="Choline_kinase"/>
    <property type="match status" value="1"/>
</dbReference>
<dbReference type="PANTHER" id="PTHR22603">
    <property type="entry name" value="CHOLINE/ETHANOALAMINE KINASE"/>
    <property type="match status" value="1"/>
</dbReference>
<accession>A0A177EB68</accession>
<dbReference type="EMBL" id="LTDL01000041">
    <property type="protein sequence ID" value="OAG29193.1"/>
    <property type="molecule type" value="Genomic_DNA"/>
</dbReference>
<protein>
    <submittedName>
        <fullName evidence="2">Choline/ethanolamine kinase</fullName>
    </submittedName>
</protein>
<sequence>MCGAEDKLGRSQQEAKEKIKRGKVRKALKNVATYLNCAESELTADKEPLGYTNSVFRVARKEERYIYKEYSGKKEGCSELFWQKFFGFPKILKEDKEYRIDEYVQNLSLSRRITRTNGFLIELAGRIASVHKSSPPPTHGLTYLEAMQQASKNICLKLRNTRLYTIFTRIEKKITAIYQESLFLGKMSICHNDLQVGNILLLPDGTIQLIDFEHVSMNLPTVEIANLFLELSTNYQKKGAPVSTSLSLSSPQKTLFHRTYLSQTKPSSTSAITPEQFGVETDKMKGVVCYYWILWATALLVDTPPKTNGFDYFCFIEYRLQYLCEEGLIARTNIKEIKSAIINGL</sequence>
<keyword evidence="2" id="KW-0418">Kinase</keyword>
<dbReference type="STRING" id="1805483.A0A177EB68"/>
<dbReference type="RefSeq" id="XP_067543872.1">
    <property type="nucleotide sequence ID" value="XM_067688684.1"/>
</dbReference>
<dbReference type="OrthoDB" id="10267235at2759"/>
<keyword evidence="3" id="KW-1185">Reference proteome</keyword>
<dbReference type="GO" id="GO:0004305">
    <property type="term" value="F:ethanolamine kinase activity"/>
    <property type="evidence" value="ECO:0007669"/>
    <property type="project" value="TreeGrafter"/>
</dbReference>
<dbReference type="GO" id="GO:0004103">
    <property type="term" value="F:choline kinase activity"/>
    <property type="evidence" value="ECO:0007669"/>
    <property type="project" value="TreeGrafter"/>
</dbReference>
<dbReference type="SUPFAM" id="SSF56112">
    <property type="entry name" value="Protein kinase-like (PK-like)"/>
    <property type="match status" value="1"/>
</dbReference>
<dbReference type="Gene3D" id="3.90.1200.10">
    <property type="match status" value="1"/>
</dbReference>